<reference evidence="6 7" key="1">
    <citation type="submission" date="2019-06" db="EMBL/GenBank/DDBJ databases">
        <title>Whole genome shotgun sequence of Acetobacter peroxydans NBRC 13755.</title>
        <authorList>
            <person name="Hosoyama A."/>
            <person name="Uohara A."/>
            <person name="Ohji S."/>
            <person name="Ichikawa N."/>
        </authorList>
    </citation>
    <scope>NUCLEOTIDE SEQUENCE [LARGE SCALE GENOMIC DNA]</scope>
    <source>
        <strain evidence="6 7">NBRC 13755</strain>
    </source>
</reference>
<organism evidence="6 7">
    <name type="scientific">Acetobacter peroxydans</name>
    <dbReference type="NCBI Taxonomy" id="104098"/>
    <lineage>
        <taxon>Bacteria</taxon>
        <taxon>Pseudomonadati</taxon>
        <taxon>Pseudomonadota</taxon>
        <taxon>Alphaproteobacteria</taxon>
        <taxon>Acetobacterales</taxon>
        <taxon>Acetobacteraceae</taxon>
        <taxon>Acetobacter</taxon>
    </lineage>
</organism>
<dbReference type="PANTHER" id="PTHR31756:SF3">
    <property type="entry name" value="PYRUVATE, PHOSPHATE DIKINASE REGULATORY PROTEIN 1, CHLOROPLASTIC"/>
    <property type="match status" value="1"/>
</dbReference>
<keyword evidence="7" id="KW-1185">Reference proteome</keyword>
<dbReference type="GO" id="GO:0004674">
    <property type="term" value="F:protein serine/threonine kinase activity"/>
    <property type="evidence" value="ECO:0007669"/>
    <property type="project" value="UniProtKB-UniRule"/>
</dbReference>
<keyword evidence="6" id="KW-0670">Pyruvate</keyword>
<dbReference type="InterPro" id="IPR005177">
    <property type="entry name" value="Kinase-pyrophosphorylase"/>
</dbReference>
<dbReference type="NCBIfam" id="NF003742">
    <property type="entry name" value="PRK05339.1"/>
    <property type="match status" value="1"/>
</dbReference>
<evidence type="ECO:0000256" key="2">
    <source>
        <dbReference type="ARBA" id="ARBA00022679"/>
    </source>
</evidence>
<dbReference type="AlphaFoldDB" id="A0A4Y3TSJ2"/>
<dbReference type="Proteomes" id="UP000317730">
    <property type="component" value="Unassembled WGS sequence"/>
</dbReference>
<dbReference type="GO" id="GO:0016776">
    <property type="term" value="F:phosphotransferase activity, phosphate group as acceptor"/>
    <property type="evidence" value="ECO:0007669"/>
    <property type="project" value="UniProtKB-UniRule"/>
</dbReference>
<comment type="similarity">
    <text evidence="5">Belongs to the pyruvate, phosphate/water dikinase regulatory protein family. PDRP subfamily.</text>
</comment>
<comment type="catalytic activity">
    <reaction evidence="5">
        <text>N(tele)-phospho-L-histidyl/L-threonyl-[pyruvate, phosphate dikinase] + ADP = N(tele)-phospho-L-histidyl/O-phospho-L-threonyl-[pyruvate, phosphate dikinase] + AMP + H(+)</text>
        <dbReference type="Rhea" id="RHEA:43692"/>
        <dbReference type="Rhea" id="RHEA-COMP:10650"/>
        <dbReference type="Rhea" id="RHEA-COMP:10651"/>
        <dbReference type="ChEBI" id="CHEBI:15378"/>
        <dbReference type="ChEBI" id="CHEBI:30013"/>
        <dbReference type="ChEBI" id="CHEBI:61977"/>
        <dbReference type="ChEBI" id="CHEBI:83586"/>
        <dbReference type="ChEBI" id="CHEBI:456215"/>
        <dbReference type="ChEBI" id="CHEBI:456216"/>
        <dbReference type="EC" id="2.7.11.32"/>
    </reaction>
</comment>
<dbReference type="InterPro" id="IPR026565">
    <property type="entry name" value="PPDK_reg"/>
</dbReference>
<comment type="function">
    <text evidence="5">Bifunctional serine/threonine kinase and phosphorylase involved in the regulation of the pyruvate, phosphate dikinase (PPDK) by catalyzing its phosphorylation/dephosphorylation.</text>
</comment>
<evidence type="ECO:0000256" key="5">
    <source>
        <dbReference type="HAMAP-Rule" id="MF_00921"/>
    </source>
</evidence>
<dbReference type="EC" id="2.7.4.27" evidence="5"/>
<name>A0A4Y3TSJ2_9PROT</name>
<evidence type="ECO:0000313" key="7">
    <source>
        <dbReference type="Proteomes" id="UP000317730"/>
    </source>
</evidence>
<dbReference type="RefSeq" id="WP_141374666.1">
    <property type="nucleotide sequence ID" value="NZ_BAPL01000030.1"/>
</dbReference>
<accession>A0A4Y3TSJ2</accession>
<dbReference type="OrthoDB" id="9782201at2"/>
<dbReference type="PANTHER" id="PTHR31756">
    <property type="entry name" value="PYRUVATE, PHOSPHATE DIKINASE REGULATORY PROTEIN 1, CHLOROPLASTIC"/>
    <property type="match status" value="1"/>
</dbReference>
<protein>
    <recommendedName>
        <fullName evidence="5">Putative pyruvate, phosphate dikinase regulatory protein</fullName>
        <shortName evidence="5">PPDK regulatory protein</shortName>
        <ecNumber evidence="5">2.7.11.32</ecNumber>
        <ecNumber evidence="5">2.7.4.27</ecNumber>
    </recommendedName>
</protein>
<gene>
    <name evidence="6" type="ORF">APE01nite_05150</name>
</gene>
<evidence type="ECO:0000313" key="6">
    <source>
        <dbReference type="EMBL" id="GEB84718.1"/>
    </source>
</evidence>
<feature type="binding site" evidence="5">
    <location>
        <begin position="150"/>
        <end position="157"/>
    </location>
    <ligand>
        <name>ADP</name>
        <dbReference type="ChEBI" id="CHEBI:456216"/>
    </ligand>
</feature>
<comment type="caution">
    <text evidence="6">The sequence shown here is derived from an EMBL/GenBank/DDBJ whole genome shotgun (WGS) entry which is preliminary data.</text>
</comment>
<keyword evidence="1 5" id="KW-0723">Serine/threonine-protein kinase</keyword>
<dbReference type="HAMAP" id="MF_00921">
    <property type="entry name" value="PDRP"/>
    <property type="match status" value="1"/>
</dbReference>
<keyword evidence="2 5" id="KW-0808">Transferase</keyword>
<dbReference type="GO" id="GO:0005524">
    <property type="term" value="F:ATP binding"/>
    <property type="evidence" value="ECO:0007669"/>
    <property type="project" value="InterPro"/>
</dbReference>
<proteinExistence type="inferred from homology"/>
<dbReference type="Pfam" id="PF03618">
    <property type="entry name" value="Kinase-PPPase"/>
    <property type="match status" value="1"/>
</dbReference>
<sequence>MQHTLTLHLVSEATGQTLDSVARACIAQFPNTEVKLRHWNMIRTQIQLRRVLRNIAADRGPVMSSLTDPALQADMEAGCISLQVRLLDVLDSALHFLADETGQKATGHPGGQYIMDDSYYQRIEAMHYVLSHDDGQETGGLNEADVILVGVSRVSKTPTCFYLANRGIKAANVPLVMGIEPPATLFETTKPVIGLTLDPERLIEIRRNRLTQMMPDRRPMENAADYAYIDLEKVQEELHWARRLCRRHNWPVIDVTHRSIEESSAAILELMESR</sequence>
<evidence type="ECO:0000256" key="1">
    <source>
        <dbReference type="ARBA" id="ARBA00022527"/>
    </source>
</evidence>
<keyword evidence="3 5" id="KW-0547">Nucleotide-binding</keyword>
<dbReference type="EC" id="2.7.11.32" evidence="5"/>
<dbReference type="EMBL" id="BJMV01000002">
    <property type="protein sequence ID" value="GEB84718.1"/>
    <property type="molecule type" value="Genomic_DNA"/>
</dbReference>
<comment type="catalytic activity">
    <reaction evidence="5">
        <text>N(tele)-phospho-L-histidyl/O-phospho-L-threonyl-[pyruvate, phosphate dikinase] + phosphate + H(+) = N(tele)-phospho-L-histidyl/L-threonyl-[pyruvate, phosphate dikinase] + diphosphate</text>
        <dbReference type="Rhea" id="RHEA:43696"/>
        <dbReference type="Rhea" id="RHEA-COMP:10650"/>
        <dbReference type="Rhea" id="RHEA-COMP:10651"/>
        <dbReference type="ChEBI" id="CHEBI:15378"/>
        <dbReference type="ChEBI" id="CHEBI:30013"/>
        <dbReference type="ChEBI" id="CHEBI:33019"/>
        <dbReference type="ChEBI" id="CHEBI:43474"/>
        <dbReference type="ChEBI" id="CHEBI:61977"/>
        <dbReference type="ChEBI" id="CHEBI:83586"/>
        <dbReference type="EC" id="2.7.4.27"/>
    </reaction>
</comment>
<evidence type="ECO:0000256" key="4">
    <source>
        <dbReference type="ARBA" id="ARBA00022777"/>
    </source>
</evidence>
<dbReference type="GO" id="GO:0043531">
    <property type="term" value="F:ADP binding"/>
    <property type="evidence" value="ECO:0007669"/>
    <property type="project" value="UniProtKB-UniRule"/>
</dbReference>
<evidence type="ECO:0000256" key="3">
    <source>
        <dbReference type="ARBA" id="ARBA00022741"/>
    </source>
</evidence>
<keyword evidence="4 5" id="KW-0418">Kinase</keyword>